<name>A0A9X3UU10_PASMD</name>
<dbReference type="GO" id="GO:0003677">
    <property type="term" value="F:DNA binding"/>
    <property type="evidence" value="ECO:0007669"/>
    <property type="project" value="InterPro"/>
</dbReference>
<dbReference type="GO" id="GO:0004519">
    <property type="term" value="F:endonuclease activity"/>
    <property type="evidence" value="ECO:0007669"/>
    <property type="project" value="UniProtKB-KW"/>
</dbReference>
<gene>
    <name evidence="1" type="ORF">NM948_07055</name>
</gene>
<evidence type="ECO:0000313" key="2">
    <source>
        <dbReference type="Proteomes" id="UP001145481"/>
    </source>
</evidence>
<comment type="caution">
    <text evidence="1">The sequence shown here is derived from an EMBL/GenBank/DDBJ whole genome shotgun (WGS) entry which is preliminary data.</text>
</comment>
<dbReference type="InterPro" id="IPR010270">
    <property type="entry name" value="Phage_P2_GpM"/>
</dbReference>
<accession>A0A9X3UU10</accession>
<dbReference type="AlphaFoldDB" id="A0A9X3UU10"/>
<dbReference type="RefSeq" id="WP_016533335.1">
    <property type="nucleotide sequence ID" value="NZ_CP132898.1"/>
</dbReference>
<reference evidence="1" key="1">
    <citation type="submission" date="2022-07" db="EMBL/GenBank/DDBJ databases">
        <title>Genome-based characterization of novel serogroup A variants of Pasteurella multocida.</title>
        <authorList>
            <person name="Prajapati A."/>
            <person name="Yogisharadhya R."/>
            <person name="Mohanty N."/>
            <person name="Chanda M."/>
            <person name="Mendem S.K."/>
            <person name="Siddaramappa S."/>
            <person name="Shivachandra S.B."/>
        </authorList>
    </citation>
    <scope>NUCLEOTIDE SEQUENCE</scope>
    <source>
        <strain evidence="1">NIVEDIPm19</strain>
    </source>
</reference>
<dbReference type="Pfam" id="PF05944">
    <property type="entry name" value="Phage_term_smal"/>
    <property type="match status" value="1"/>
</dbReference>
<keyword evidence="1" id="KW-0540">Nuclease</keyword>
<dbReference type="Proteomes" id="UP001145481">
    <property type="component" value="Unassembled WGS sequence"/>
</dbReference>
<organism evidence="1 2">
    <name type="scientific">Pasteurella multocida</name>
    <dbReference type="NCBI Taxonomy" id="747"/>
    <lineage>
        <taxon>Bacteria</taxon>
        <taxon>Pseudomonadati</taxon>
        <taxon>Pseudomonadota</taxon>
        <taxon>Gammaproteobacteria</taxon>
        <taxon>Pasteurellales</taxon>
        <taxon>Pasteurellaceae</taxon>
        <taxon>Pasteurella</taxon>
    </lineage>
</organism>
<proteinExistence type="predicted"/>
<sequence length="290" mass="32964">MGVREFQEKIRALEQIQKATNDGTLQSEVVAQHSNDYTVLEIALANDVNAIRAIPTLELRAEHKRNRFLPKWLPFVDEYLEKKAVYQNDYFAYCIIYLFDVGDFDKALALSEIAIEQKQSLPARFNSTLPNFVADQIFNWANKTASAGGSVEPYFTQVFENVATKWQLHEIVKSKWLKMAAALLLRNENGEVKASGIDDQESLILAIKLCIRAFQLNHKSGVKSMIERCYMRLSALEKEGKFTPNELTPLPALGLETVEINFSEVVKKLRRGQLNDKEEVKECSTAEINS</sequence>
<evidence type="ECO:0000313" key="1">
    <source>
        <dbReference type="EMBL" id="MDA5623306.1"/>
    </source>
</evidence>
<keyword evidence="1" id="KW-0378">Hydrolase</keyword>
<dbReference type="EMBL" id="JANJHC010000013">
    <property type="protein sequence ID" value="MDA5623306.1"/>
    <property type="molecule type" value="Genomic_DNA"/>
</dbReference>
<protein>
    <submittedName>
        <fullName evidence="1">Terminase endonuclease subunit</fullName>
    </submittedName>
</protein>
<keyword evidence="1" id="KW-0255">Endonuclease</keyword>